<proteinExistence type="predicted"/>
<accession>W9S5W8</accession>
<evidence type="ECO:0000313" key="1">
    <source>
        <dbReference type="EMBL" id="EXC12067.1"/>
    </source>
</evidence>
<evidence type="ECO:0000313" key="2">
    <source>
        <dbReference type="Proteomes" id="UP000030645"/>
    </source>
</evidence>
<name>W9S5W8_9ROSA</name>
<reference evidence="2" key="1">
    <citation type="submission" date="2013-01" db="EMBL/GenBank/DDBJ databases">
        <title>Draft Genome Sequence of a Mulberry Tree, Morus notabilis C.K. Schneid.</title>
        <authorList>
            <person name="He N."/>
            <person name="Zhao S."/>
        </authorList>
    </citation>
    <scope>NUCLEOTIDE SEQUENCE</scope>
</reference>
<protein>
    <submittedName>
        <fullName evidence="1">Uncharacterized protein</fullName>
    </submittedName>
</protein>
<organism evidence="1 2">
    <name type="scientific">Morus notabilis</name>
    <dbReference type="NCBI Taxonomy" id="981085"/>
    <lineage>
        <taxon>Eukaryota</taxon>
        <taxon>Viridiplantae</taxon>
        <taxon>Streptophyta</taxon>
        <taxon>Embryophyta</taxon>
        <taxon>Tracheophyta</taxon>
        <taxon>Spermatophyta</taxon>
        <taxon>Magnoliopsida</taxon>
        <taxon>eudicotyledons</taxon>
        <taxon>Gunneridae</taxon>
        <taxon>Pentapetalae</taxon>
        <taxon>rosids</taxon>
        <taxon>fabids</taxon>
        <taxon>Rosales</taxon>
        <taxon>Moraceae</taxon>
        <taxon>Moreae</taxon>
        <taxon>Morus</taxon>
    </lineage>
</organism>
<gene>
    <name evidence="1" type="ORF">L484_006611</name>
</gene>
<dbReference type="EMBL" id="KE345709">
    <property type="protein sequence ID" value="EXC12067.1"/>
    <property type="molecule type" value="Genomic_DNA"/>
</dbReference>
<dbReference type="Proteomes" id="UP000030645">
    <property type="component" value="Unassembled WGS sequence"/>
</dbReference>
<dbReference type="AlphaFoldDB" id="W9S5W8"/>
<keyword evidence="2" id="KW-1185">Reference proteome</keyword>
<sequence length="66" mass="7312">MSLEMNYASLPTTAYKVGQSVIDSDQSLVFSFFRQDCSIISSSILLSQSISHINLPRTGRSDNKLL</sequence>